<name>D9QQ17_ACEAZ</name>
<dbReference type="KEGG" id="aar:Acear_1085"/>
<dbReference type="RefSeq" id="WP_013278054.1">
    <property type="nucleotide sequence ID" value="NC_014378.1"/>
</dbReference>
<feature type="compositionally biased region" description="Basic and acidic residues" evidence="1">
    <location>
        <begin position="1"/>
        <end position="14"/>
    </location>
</feature>
<protein>
    <recommendedName>
        <fullName evidence="4">DUF4912 domain-containing protein</fullName>
    </recommendedName>
</protein>
<dbReference type="AlphaFoldDB" id="D9QQ17"/>
<dbReference type="OrthoDB" id="9812700at2"/>
<dbReference type="EMBL" id="CP002105">
    <property type="protein sequence ID" value="ADL12608.1"/>
    <property type="molecule type" value="Genomic_DNA"/>
</dbReference>
<evidence type="ECO:0000313" key="3">
    <source>
        <dbReference type="Proteomes" id="UP000001661"/>
    </source>
</evidence>
<dbReference type="HOGENOM" id="CLU_079859_0_0_9"/>
<sequence>MSESKEKKLSKLQKESIQGDSELSSFSQQNEEKNQQHNLQQVFDDEYELPESYDLNRIVLQVRNPESIYIYWEYTFDKLQDTAIQAGYEDVKKAPLILRVYCCGENNTEAEYYDINITLDHNDWYLYDLNPDHDYEVELGILNDKFYPILKSNQVTTPSNSISDKLDEEWMTVTEKLEEIYTLAGIDELESYSSENLMQEMTKEIKLSHLKTGYSSLEVLKNSDEVR</sequence>
<dbReference type="Proteomes" id="UP000001661">
    <property type="component" value="Chromosome"/>
</dbReference>
<proteinExistence type="predicted"/>
<reference evidence="2 3" key="1">
    <citation type="journal article" date="2010" name="Stand. Genomic Sci.">
        <title>Complete genome sequence of Acetohalobium arabaticum type strain (Z-7288).</title>
        <authorList>
            <person name="Sikorski J."/>
            <person name="Lapidus A."/>
            <person name="Chertkov O."/>
            <person name="Lucas S."/>
            <person name="Copeland A."/>
            <person name="Glavina Del Rio T."/>
            <person name="Nolan M."/>
            <person name="Tice H."/>
            <person name="Cheng J.F."/>
            <person name="Han C."/>
            <person name="Brambilla E."/>
            <person name="Pitluck S."/>
            <person name="Liolios K."/>
            <person name="Ivanova N."/>
            <person name="Mavromatis K."/>
            <person name="Mikhailova N."/>
            <person name="Pati A."/>
            <person name="Bruce D."/>
            <person name="Detter C."/>
            <person name="Tapia R."/>
            <person name="Goodwin L."/>
            <person name="Chen A."/>
            <person name="Palaniappan K."/>
            <person name="Land M."/>
            <person name="Hauser L."/>
            <person name="Chang Y.J."/>
            <person name="Jeffries C.D."/>
            <person name="Rohde M."/>
            <person name="Goker M."/>
            <person name="Spring S."/>
            <person name="Woyke T."/>
            <person name="Bristow J."/>
            <person name="Eisen J.A."/>
            <person name="Markowitz V."/>
            <person name="Hugenholtz P."/>
            <person name="Kyrpides N.C."/>
            <person name="Klenk H.P."/>
        </authorList>
    </citation>
    <scope>NUCLEOTIDE SEQUENCE [LARGE SCALE GENOMIC DNA]</scope>
    <source>
        <strain evidence="3">ATCC 49924 / DSM 5501 / Z-7288</strain>
    </source>
</reference>
<keyword evidence="3" id="KW-1185">Reference proteome</keyword>
<gene>
    <name evidence="2" type="ordered locus">Acear_1085</name>
</gene>
<evidence type="ECO:0008006" key="4">
    <source>
        <dbReference type="Google" id="ProtNLM"/>
    </source>
</evidence>
<evidence type="ECO:0000313" key="2">
    <source>
        <dbReference type="EMBL" id="ADL12608.1"/>
    </source>
</evidence>
<feature type="region of interest" description="Disordered" evidence="1">
    <location>
        <begin position="1"/>
        <end position="37"/>
    </location>
</feature>
<accession>D9QQ17</accession>
<dbReference type="InterPro" id="IPR032585">
    <property type="entry name" value="DUF4912"/>
</dbReference>
<dbReference type="eggNOG" id="COG3330">
    <property type="taxonomic scope" value="Bacteria"/>
</dbReference>
<evidence type="ECO:0000256" key="1">
    <source>
        <dbReference type="SAM" id="MobiDB-lite"/>
    </source>
</evidence>
<dbReference type="STRING" id="574087.Acear_1085"/>
<feature type="compositionally biased region" description="Polar residues" evidence="1">
    <location>
        <begin position="18"/>
        <end position="29"/>
    </location>
</feature>
<organism evidence="2 3">
    <name type="scientific">Acetohalobium arabaticum (strain ATCC 49924 / DSM 5501 / Z-7288)</name>
    <dbReference type="NCBI Taxonomy" id="574087"/>
    <lineage>
        <taxon>Bacteria</taxon>
        <taxon>Bacillati</taxon>
        <taxon>Bacillota</taxon>
        <taxon>Clostridia</taxon>
        <taxon>Halanaerobiales</taxon>
        <taxon>Halobacteroidaceae</taxon>
        <taxon>Acetohalobium</taxon>
    </lineage>
</organism>
<dbReference type="Pfam" id="PF16258">
    <property type="entry name" value="DUF4912"/>
    <property type="match status" value="1"/>
</dbReference>